<accession>A0A5C4JS61</accession>
<comment type="subcellular location">
    <subcellularLocation>
        <location evidence="1">Cell envelope</location>
    </subcellularLocation>
</comment>
<proteinExistence type="inferred from homology"/>
<feature type="domain" description="Periplasmic binding protein" evidence="5">
    <location>
        <begin position="41"/>
        <end position="291"/>
    </location>
</feature>
<dbReference type="AlphaFoldDB" id="A0A5C4JS61"/>
<dbReference type="Pfam" id="PF13407">
    <property type="entry name" value="Peripla_BP_4"/>
    <property type="match status" value="1"/>
</dbReference>
<dbReference type="PANTHER" id="PTHR46847:SF3">
    <property type="entry name" value="GALACTOFURANOSE-BINDING PROTEIN YTFQ"/>
    <property type="match status" value="1"/>
</dbReference>
<dbReference type="InterPro" id="IPR006311">
    <property type="entry name" value="TAT_signal"/>
</dbReference>
<dbReference type="InterPro" id="IPR025997">
    <property type="entry name" value="SBP_2_dom"/>
</dbReference>
<comment type="similarity">
    <text evidence="2">Belongs to the bacterial solute-binding protein 2 family.</text>
</comment>
<keyword evidence="7" id="KW-1185">Reference proteome</keyword>
<organism evidence="6 7">
    <name type="scientific">Martelella lutilitoris</name>
    <dbReference type="NCBI Taxonomy" id="2583532"/>
    <lineage>
        <taxon>Bacteria</taxon>
        <taxon>Pseudomonadati</taxon>
        <taxon>Pseudomonadota</taxon>
        <taxon>Alphaproteobacteria</taxon>
        <taxon>Hyphomicrobiales</taxon>
        <taxon>Aurantimonadaceae</taxon>
        <taxon>Martelella</taxon>
    </lineage>
</organism>
<evidence type="ECO:0000313" key="6">
    <source>
        <dbReference type="EMBL" id="TNB48107.1"/>
    </source>
</evidence>
<dbReference type="PANTHER" id="PTHR46847">
    <property type="entry name" value="D-ALLOSE-BINDING PERIPLASMIC PROTEIN-RELATED"/>
    <property type="match status" value="1"/>
</dbReference>
<dbReference type="GO" id="GO:0030313">
    <property type="term" value="C:cell envelope"/>
    <property type="evidence" value="ECO:0007669"/>
    <property type="project" value="UniProtKB-SubCell"/>
</dbReference>
<feature type="signal peptide" evidence="4">
    <location>
        <begin position="1"/>
        <end position="30"/>
    </location>
</feature>
<sequence>MTFRFSRRMLLSTALAAGVMTGALSTAANAADKTFALVQINQQALFFNDINRGAEEKAAELGVELQIYNANNDPSMQNNAVETYIQEGVDGLAVVAIDVNGIMPAVEQADEAGIPVVAIDAILPEGPQKAQIGVDNAKAGGDIGAYFLDYVNANMDGKAKVGIVGALNSYIQNVRQDGFQDAIEGVDGIEIAGVVDGQNVQDTALSAAENLITANPDLTAIYATGEPALMGAIAAVESQGKQDDIKIFGWDLTAQAINAIDDGFLIAVIQQDPSLMGAAAVEALNDISNGDSVEASISVPVTIVDETNVEPYRAIFK</sequence>
<dbReference type="SUPFAM" id="SSF53822">
    <property type="entry name" value="Periplasmic binding protein-like I"/>
    <property type="match status" value="1"/>
</dbReference>
<keyword evidence="3 4" id="KW-0732">Signal</keyword>
<evidence type="ECO:0000256" key="1">
    <source>
        <dbReference type="ARBA" id="ARBA00004196"/>
    </source>
</evidence>
<dbReference type="OrthoDB" id="7546817at2"/>
<evidence type="ECO:0000256" key="3">
    <source>
        <dbReference type="ARBA" id="ARBA00022729"/>
    </source>
</evidence>
<dbReference type="RefSeq" id="WP_138748533.1">
    <property type="nucleotide sequence ID" value="NZ_VCLB01000005.1"/>
</dbReference>
<dbReference type="GO" id="GO:0030246">
    <property type="term" value="F:carbohydrate binding"/>
    <property type="evidence" value="ECO:0007669"/>
    <property type="project" value="UniProtKB-ARBA"/>
</dbReference>
<dbReference type="Gene3D" id="3.40.50.2300">
    <property type="match status" value="2"/>
</dbReference>
<name>A0A5C4JS61_9HYPH</name>
<gene>
    <name evidence="6" type="ORF">FF124_11055</name>
</gene>
<dbReference type="PROSITE" id="PS51318">
    <property type="entry name" value="TAT"/>
    <property type="match status" value="1"/>
</dbReference>
<evidence type="ECO:0000259" key="5">
    <source>
        <dbReference type="Pfam" id="PF13407"/>
    </source>
</evidence>
<reference evidence="6 7" key="1">
    <citation type="submission" date="2019-06" db="EMBL/GenBank/DDBJ databases">
        <title>Martelella lutilitoris sp. nov., isolated from a tidal mudflat.</title>
        <authorList>
            <person name="Kim Y.-J."/>
        </authorList>
    </citation>
    <scope>NUCLEOTIDE SEQUENCE [LARGE SCALE GENOMIC DNA]</scope>
    <source>
        <strain evidence="6 7">GH2-6</strain>
    </source>
</reference>
<evidence type="ECO:0000256" key="4">
    <source>
        <dbReference type="SAM" id="SignalP"/>
    </source>
</evidence>
<protein>
    <submittedName>
        <fullName evidence="6">Sugar ABC transporter substrate-binding protein</fullName>
    </submittedName>
</protein>
<feature type="chain" id="PRO_5022897317" evidence="4">
    <location>
        <begin position="31"/>
        <end position="317"/>
    </location>
</feature>
<comment type="caution">
    <text evidence="6">The sequence shown here is derived from an EMBL/GenBank/DDBJ whole genome shotgun (WGS) entry which is preliminary data.</text>
</comment>
<dbReference type="CDD" id="cd06317">
    <property type="entry name" value="PBP1_ABC_sugar_binding-like"/>
    <property type="match status" value="1"/>
</dbReference>
<evidence type="ECO:0000256" key="2">
    <source>
        <dbReference type="ARBA" id="ARBA00007639"/>
    </source>
</evidence>
<dbReference type="Proteomes" id="UP000307874">
    <property type="component" value="Unassembled WGS sequence"/>
</dbReference>
<dbReference type="EMBL" id="VCLB01000005">
    <property type="protein sequence ID" value="TNB48107.1"/>
    <property type="molecule type" value="Genomic_DNA"/>
</dbReference>
<evidence type="ECO:0000313" key="7">
    <source>
        <dbReference type="Proteomes" id="UP000307874"/>
    </source>
</evidence>
<dbReference type="InterPro" id="IPR028082">
    <property type="entry name" value="Peripla_BP_I"/>
</dbReference>